<dbReference type="Pfam" id="PF10672">
    <property type="entry name" value="Methyltrans_SAM"/>
    <property type="match status" value="1"/>
</dbReference>
<evidence type="ECO:0000259" key="9">
    <source>
        <dbReference type="SMART" id="SM00359"/>
    </source>
</evidence>
<dbReference type="CDD" id="cd21153">
    <property type="entry name" value="PUA_RlmI"/>
    <property type="match status" value="1"/>
</dbReference>
<dbReference type="CDD" id="cd02440">
    <property type="entry name" value="AdoMet_MTases"/>
    <property type="match status" value="1"/>
</dbReference>
<dbReference type="InterPro" id="IPR041532">
    <property type="entry name" value="RlmI-like_PUA"/>
</dbReference>
<evidence type="ECO:0000256" key="4">
    <source>
        <dbReference type="ARBA" id="ARBA00022603"/>
    </source>
</evidence>
<evidence type="ECO:0000256" key="3">
    <source>
        <dbReference type="ARBA" id="ARBA00022552"/>
    </source>
</evidence>
<organism evidence="10 11">
    <name type="scientific">Anaerobacillus alkalilacustris</name>
    <dbReference type="NCBI Taxonomy" id="393763"/>
    <lineage>
        <taxon>Bacteria</taxon>
        <taxon>Bacillati</taxon>
        <taxon>Bacillota</taxon>
        <taxon>Bacilli</taxon>
        <taxon>Bacillales</taxon>
        <taxon>Bacillaceae</taxon>
        <taxon>Anaerobacillus</taxon>
    </lineage>
</organism>
<dbReference type="PANTHER" id="PTHR42873">
    <property type="entry name" value="RIBOSOMAL RNA LARGE SUBUNIT METHYLTRANSFERASE"/>
    <property type="match status" value="1"/>
</dbReference>
<keyword evidence="11" id="KW-1185">Reference proteome</keyword>
<dbReference type="PROSITE" id="PS50890">
    <property type="entry name" value="PUA"/>
    <property type="match status" value="1"/>
</dbReference>
<evidence type="ECO:0000256" key="6">
    <source>
        <dbReference type="ARBA" id="ARBA00022691"/>
    </source>
</evidence>
<dbReference type="Pfam" id="PF17785">
    <property type="entry name" value="PUA_3"/>
    <property type="match status" value="1"/>
</dbReference>
<keyword evidence="5 10" id="KW-0808">Transferase</keyword>
<protein>
    <submittedName>
        <fullName evidence="10">rRNA large subunit methyltransferase I</fullName>
    </submittedName>
</protein>
<name>A0A1S2LM23_9BACI</name>
<dbReference type="Gene3D" id="2.30.130.10">
    <property type="entry name" value="PUA domain"/>
    <property type="match status" value="1"/>
</dbReference>
<gene>
    <name evidence="10" type="ORF">BKP37_10660</name>
</gene>
<reference evidence="10 11" key="1">
    <citation type="submission" date="2016-10" db="EMBL/GenBank/DDBJ databases">
        <title>Draft genome sequences of four alkaliphilic bacteria belonging to the Anaerobacillus genus.</title>
        <authorList>
            <person name="Bassil N.M."/>
            <person name="Lloyd J.R."/>
        </authorList>
    </citation>
    <scope>NUCLEOTIDE SEQUENCE [LARGE SCALE GENOMIC DNA]</scope>
    <source>
        <strain evidence="10 11">DSM 18345</strain>
    </source>
</reference>
<dbReference type="GO" id="GO:0032259">
    <property type="term" value="P:methylation"/>
    <property type="evidence" value="ECO:0007669"/>
    <property type="project" value="UniProtKB-KW"/>
</dbReference>
<dbReference type="InterPro" id="IPR029063">
    <property type="entry name" value="SAM-dependent_MTases_sf"/>
</dbReference>
<dbReference type="GO" id="GO:0008168">
    <property type="term" value="F:methyltransferase activity"/>
    <property type="evidence" value="ECO:0007669"/>
    <property type="project" value="UniProtKB-KW"/>
</dbReference>
<comment type="subcellular location">
    <subcellularLocation>
        <location evidence="1">Cytoplasm</location>
    </subcellularLocation>
</comment>
<dbReference type="GO" id="GO:0005737">
    <property type="term" value="C:cytoplasm"/>
    <property type="evidence" value="ECO:0007669"/>
    <property type="project" value="UniProtKB-SubCell"/>
</dbReference>
<comment type="similarity">
    <text evidence="8">Belongs to the methyltransferase superfamily. RlmI family.</text>
</comment>
<dbReference type="OrthoDB" id="9805492at2"/>
<dbReference type="Gene3D" id="3.40.50.150">
    <property type="entry name" value="Vaccinia Virus protein VP39"/>
    <property type="match status" value="1"/>
</dbReference>
<dbReference type="GO" id="GO:0006364">
    <property type="term" value="P:rRNA processing"/>
    <property type="evidence" value="ECO:0007669"/>
    <property type="project" value="UniProtKB-KW"/>
</dbReference>
<dbReference type="Proteomes" id="UP000179524">
    <property type="component" value="Unassembled WGS sequence"/>
</dbReference>
<keyword evidence="2" id="KW-0963">Cytoplasm</keyword>
<dbReference type="InterPro" id="IPR002478">
    <property type="entry name" value="PUA"/>
</dbReference>
<dbReference type="SMART" id="SM00359">
    <property type="entry name" value="PUA"/>
    <property type="match status" value="1"/>
</dbReference>
<dbReference type="RefSeq" id="WP_071309575.1">
    <property type="nucleotide sequence ID" value="NZ_MLQR01000028.1"/>
</dbReference>
<dbReference type="PANTHER" id="PTHR42873:SF1">
    <property type="entry name" value="S-ADENOSYLMETHIONINE-DEPENDENT METHYLTRANSFERASE DOMAIN-CONTAINING PROTEIN"/>
    <property type="match status" value="1"/>
</dbReference>
<accession>A0A1S2LM23</accession>
<evidence type="ECO:0000256" key="5">
    <source>
        <dbReference type="ARBA" id="ARBA00022679"/>
    </source>
</evidence>
<dbReference type="Gene3D" id="3.30.750.80">
    <property type="entry name" value="RNA methyltransferase domain (HRMD) like"/>
    <property type="match status" value="1"/>
</dbReference>
<dbReference type="SUPFAM" id="SSF88697">
    <property type="entry name" value="PUA domain-like"/>
    <property type="match status" value="1"/>
</dbReference>
<dbReference type="GO" id="GO:0003723">
    <property type="term" value="F:RNA binding"/>
    <property type="evidence" value="ECO:0007669"/>
    <property type="project" value="UniProtKB-KW"/>
</dbReference>
<keyword evidence="7" id="KW-0694">RNA-binding</keyword>
<evidence type="ECO:0000313" key="11">
    <source>
        <dbReference type="Proteomes" id="UP000179524"/>
    </source>
</evidence>
<evidence type="ECO:0000256" key="7">
    <source>
        <dbReference type="ARBA" id="ARBA00022884"/>
    </source>
</evidence>
<comment type="caution">
    <text evidence="10">The sequence shown here is derived from an EMBL/GenBank/DDBJ whole genome shotgun (WGS) entry which is preliminary data.</text>
</comment>
<feature type="domain" description="PUA" evidence="9">
    <location>
        <begin position="2"/>
        <end position="86"/>
    </location>
</feature>
<proteinExistence type="inferred from homology"/>
<dbReference type="InterPro" id="IPR015947">
    <property type="entry name" value="PUA-like_sf"/>
</dbReference>
<keyword evidence="6" id="KW-0949">S-adenosyl-L-methionine</keyword>
<evidence type="ECO:0000256" key="8">
    <source>
        <dbReference type="ARBA" id="ARBA00038091"/>
    </source>
</evidence>
<dbReference type="InterPro" id="IPR036974">
    <property type="entry name" value="PUA_sf"/>
</dbReference>
<dbReference type="EMBL" id="MLQR01000028">
    <property type="protein sequence ID" value="OIJ13426.1"/>
    <property type="molecule type" value="Genomic_DNA"/>
</dbReference>
<keyword evidence="3" id="KW-0698">rRNA processing</keyword>
<evidence type="ECO:0000256" key="2">
    <source>
        <dbReference type="ARBA" id="ARBA00022490"/>
    </source>
</evidence>
<dbReference type="CDD" id="cd11572">
    <property type="entry name" value="RlmI_M_like"/>
    <property type="match status" value="1"/>
</dbReference>
<sequence length="394" mass="45352">MAKVILNRQRRKRLEQGHPWVYQSEVANIKGNYEPGDIVDVYNHQNHFLGKGYINPESQMIVRILTYFNEEINEQFFIKKIRKAWQHRERFIPGVRSCRAIYGEADFLPGLVVDKYEDVLVVQIVSLGMEVRKDWILTGLLEVFKPKAIYLRNDVYVRELEGLEQEKGFWYGEAATEIEIEENGVKYIVDIEDGQKTGFFFDQRQNRAAIKPLITSETTVLDCFTHTGSFMLNAYSYGAKYVTAVDISEHAIDTAKRNAKLNGFNDNIDFVVANAFDYLREAVQEGKEWDVVIVDPPAFAKSRNAVKKAYRGYKDVNLNGMKLVKDGGYFVTASCSYHVDPDMFEEMVQDAAFDAHKILRQIHWTGAGYDHPKLLGAEEGNYLKFAIYEVTSRK</sequence>
<dbReference type="InterPro" id="IPR019614">
    <property type="entry name" value="SAM-dep_methyl-trfase"/>
</dbReference>
<dbReference type="AlphaFoldDB" id="A0A1S2LM23"/>
<evidence type="ECO:0000256" key="1">
    <source>
        <dbReference type="ARBA" id="ARBA00004496"/>
    </source>
</evidence>
<evidence type="ECO:0000313" key="10">
    <source>
        <dbReference type="EMBL" id="OIJ13426.1"/>
    </source>
</evidence>
<keyword evidence="4 10" id="KW-0489">Methyltransferase</keyword>
<dbReference type="SUPFAM" id="SSF53335">
    <property type="entry name" value="S-adenosyl-L-methionine-dependent methyltransferases"/>
    <property type="match status" value="1"/>
</dbReference>